<organism evidence="2 3">
    <name type="scientific">Cypionkella sinensis</name>
    <dbReference type="NCBI Taxonomy" id="1756043"/>
    <lineage>
        <taxon>Bacteria</taxon>
        <taxon>Pseudomonadati</taxon>
        <taxon>Pseudomonadota</taxon>
        <taxon>Alphaproteobacteria</taxon>
        <taxon>Rhodobacterales</taxon>
        <taxon>Paracoccaceae</taxon>
        <taxon>Cypionkella</taxon>
    </lineage>
</organism>
<keyword evidence="1" id="KW-0732">Signal</keyword>
<sequence>MKHWKLAGSTAAIAILAGTGAFADVTPEEVWQNWQDMSTSAGQTVTSTSAERDGDTLVVSGVTITYEKDGTSFTSAIEQIDFTDNGDGTVDVTTSDNTEMSLKAPAAKDIDGAVPTDLKITLSQPDMVVTASGTADALSYEFEGPSVTATFEPGDTAAEAQGNFEVALSDLSGKYLVEGNGEAKKITSDFAAKSLKVTGTGKDEAKKSDVTFNATIADLAGNSNGNFLGAAAMADMAKALQGGFAVNGNFSHGAMTFDLAVTEDGKPTKITGASEGGDMSVAMDATHLQFGAGGKALNLTIASADIPFPELKIGYQEAAFNMLMPVGKTAEPADFAFLTKLVGFTVSDEVWGMFDPAGNLPHDPATVVIDTKGKVTMTTDLFDEAAMAALGDAPPGDLNALDVTELKASIAGAELTGAGAFTFDNTDKTTFPGVPLPTGKMDLKLTGGNTLLDKLVAMGLLPQDQAMGFKMMVSMFANSATDKDEMTSTLEFKDKGFYANGQKLQ</sequence>
<dbReference type="InterPro" id="IPR018666">
    <property type="entry name" value="DUF2125"/>
</dbReference>
<dbReference type="RefSeq" id="WP_380074408.1">
    <property type="nucleotide sequence ID" value="NZ_JBHRTO010000002.1"/>
</dbReference>
<dbReference type="EMBL" id="JBHRTO010000002">
    <property type="protein sequence ID" value="MFC3182751.1"/>
    <property type="molecule type" value="Genomic_DNA"/>
</dbReference>
<dbReference type="Pfam" id="PF09898">
    <property type="entry name" value="DUF2125"/>
    <property type="match status" value="1"/>
</dbReference>
<proteinExistence type="predicted"/>
<evidence type="ECO:0000313" key="2">
    <source>
        <dbReference type="EMBL" id="MFC3182751.1"/>
    </source>
</evidence>
<feature type="signal peptide" evidence="1">
    <location>
        <begin position="1"/>
        <end position="23"/>
    </location>
</feature>
<gene>
    <name evidence="2" type="ORF">ACFOGH_17265</name>
</gene>
<dbReference type="Proteomes" id="UP001595547">
    <property type="component" value="Unassembled WGS sequence"/>
</dbReference>
<reference evidence="3" key="1">
    <citation type="journal article" date="2019" name="Int. J. Syst. Evol. Microbiol.">
        <title>The Global Catalogue of Microorganisms (GCM) 10K type strain sequencing project: providing services to taxonomists for standard genome sequencing and annotation.</title>
        <authorList>
            <consortium name="The Broad Institute Genomics Platform"/>
            <consortium name="The Broad Institute Genome Sequencing Center for Infectious Disease"/>
            <person name="Wu L."/>
            <person name="Ma J."/>
        </authorList>
    </citation>
    <scope>NUCLEOTIDE SEQUENCE [LARGE SCALE GENOMIC DNA]</scope>
    <source>
        <strain evidence="3">KCTC 52039</strain>
    </source>
</reference>
<keyword evidence="3" id="KW-1185">Reference proteome</keyword>
<feature type="chain" id="PRO_5045297567" evidence="1">
    <location>
        <begin position="24"/>
        <end position="505"/>
    </location>
</feature>
<name>A0ABV7J1M8_9RHOB</name>
<comment type="caution">
    <text evidence="2">The sequence shown here is derived from an EMBL/GenBank/DDBJ whole genome shotgun (WGS) entry which is preliminary data.</text>
</comment>
<evidence type="ECO:0000313" key="3">
    <source>
        <dbReference type="Proteomes" id="UP001595547"/>
    </source>
</evidence>
<protein>
    <submittedName>
        <fullName evidence="2">DUF2125 domain-containing protein</fullName>
    </submittedName>
</protein>
<evidence type="ECO:0000256" key="1">
    <source>
        <dbReference type="SAM" id="SignalP"/>
    </source>
</evidence>
<accession>A0ABV7J1M8</accession>